<protein>
    <submittedName>
        <fullName evidence="2">Uncharacterized protein</fullName>
    </submittedName>
</protein>
<organism evidence="1 2">
    <name type="scientific">Romanomermis culicivorax</name>
    <name type="common">Nematode worm</name>
    <dbReference type="NCBI Taxonomy" id="13658"/>
    <lineage>
        <taxon>Eukaryota</taxon>
        <taxon>Metazoa</taxon>
        <taxon>Ecdysozoa</taxon>
        <taxon>Nematoda</taxon>
        <taxon>Enoplea</taxon>
        <taxon>Dorylaimia</taxon>
        <taxon>Mermithida</taxon>
        <taxon>Mermithoidea</taxon>
        <taxon>Mermithidae</taxon>
        <taxon>Romanomermis</taxon>
    </lineage>
</organism>
<sequence>MANLKTDLLGLNTQKGGDSYERESAKERKRVILIRENCHKNDFQRIDEFTLNNRNPDDLVEIYTKFGDKTVGQILEGIYQARQSVKNQSPNLPFFNHMFRALAILYGSSTCRLMVSQLPLENHFFQNRLIRKNKTKLHNITV</sequence>
<keyword evidence="1" id="KW-1185">Reference proteome</keyword>
<proteinExistence type="predicted"/>
<accession>A0A915KSF1</accession>
<reference evidence="2" key="1">
    <citation type="submission" date="2022-11" db="UniProtKB">
        <authorList>
            <consortium name="WormBaseParasite"/>
        </authorList>
    </citation>
    <scope>IDENTIFICATION</scope>
</reference>
<dbReference type="AlphaFoldDB" id="A0A915KSF1"/>
<dbReference type="WBParaSite" id="nRc.2.0.1.t40573-RA">
    <property type="protein sequence ID" value="nRc.2.0.1.t40573-RA"/>
    <property type="gene ID" value="nRc.2.0.1.g40573"/>
</dbReference>
<evidence type="ECO:0000313" key="1">
    <source>
        <dbReference type="Proteomes" id="UP000887565"/>
    </source>
</evidence>
<dbReference type="Proteomes" id="UP000887565">
    <property type="component" value="Unplaced"/>
</dbReference>
<name>A0A915KSF1_ROMCU</name>
<evidence type="ECO:0000313" key="2">
    <source>
        <dbReference type="WBParaSite" id="nRc.2.0.1.t40573-RA"/>
    </source>
</evidence>